<evidence type="ECO:0000256" key="1">
    <source>
        <dbReference type="ARBA" id="ARBA00022679"/>
    </source>
</evidence>
<dbReference type="Pfam" id="PF03710">
    <property type="entry name" value="GlnE"/>
    <property type="match status" value="2"/>
</dbReference>
<feature type="region of interest" description="Disordered" evidence="7">
    <location>
        <begin position="57"/>
        <end position="107"/>
    </location>
</feature>
<dbReference type="Pfam" id="PF08335">
    <property type="entry name" value="GlnD_UR_UTase"/>
    <property type="match status" value="2"/>
</dbReference>
<evidence type="ECO:0000313" key="10">
    <source>
        <dbReference type="EMBL" id="HFK98715.1"/>
    </source>
</evidence>
<dbReference type="NCBIfam" id="NF008292">
    <property type="entry name" value="PRK11072.1"/>
    <property type="match status" value="1"/>
</dbReference>
<dbReference type="AlphaFoldDB" id="A0A832A3W2"/>
<evidence type="ECO:0000259" key="8">
    <source>
        <dbReference type="Pfam" id="PF03710"/>
    </source>
</evidence>
<reference evidence="10" key="1">
    <citation type="journal article" date="2020" name="mSystems">
        <title>Genome- and Community-Level Interaction Insights into Carbon Utilization and Element Cycling Functions of Hydrothermarchaeota in Hydrothermal Sediment.</title>
        <authorList>
            <person name="Zhou Z."/>
            <person name="Liu Y."/>
            <person name="Xu W."/>
            <person name="Pan J."/>
            <person name="Luo Z.H."/>
            <person name="Li M."/>
        </authorList>
    </citation>
    <scope>NUCLEOTIDE SEQUENCE [LARGE SCALE GENOMIC DNA]</scope>
    <source>
        <strain evidence="10">SpSt-456</strain>
    </source>
</reference>
<dbReference type="PANTHER" id="PTHR30621">
    <property type="entry name" value="GLUTAMINE SYNTHETASE ADENYLYLTRANSFERASE"/>
    <property type="match status" value="1"/>
</dbReference>
<dbReference type="InterPro" id="IPR013546">
    <property type="entry name" value="PII_UdlTrfase/GS_AdlTrfase"/>
</dbReference>
<dbReference type="EC" id="2.7.7.42" evidence="10"/>
<evidence type="ECO:0000256" key="4">
    <source>
        <dbReference type="ARBA" id="ARBA00022840"/>
    </source>
</evidence>
<dbReference type="InterPro" id="IPR043519">
    <property type="entry name" value="NT_sf"/>
</dbReference>
<comment type="caution">
    <text evidence="10">The sequence shown here is derived from an EMBL/GenBank/DDBJ whole genome shotgun (WGS) entry which is preliminary data.</text>
</comment>
<keyword evidence="10" id="KW-0436">Ligase</keyword>
<evidence type="ECO:0000256" key="2">
    <source>
        <dbReference type="ARBA" id="ARBA00022695"/>
    </source>
</evidence>
<evidence type="ECO:0000256" key="7">
    <source>
        <dbReference type="SAM" id="MobiDB-lite"/>
    </source>
</evidence>
<dbReference type="CDD" id="cd05401">
    <property type="entry name" value="NT_GlnE_GlnD_like"/>
    <property type="match status" value="2"/>
</dbReference>
<evidence type="ECO:0000256" key="6">
    <source>
        <dbReference type="ARBA" id="ARBA00023268"/>
    </source>
</evidence>
<evidence type="ECO:0000256" key="3">
    <source>
        <dbReference type="ARBA" id="ARBA00022741"/>
    </source>
</evidence>
<accession>A0A832A3W2</accession>
<sequence>MAMAPPLGASMAKRRPRAGIRHPVCLPALRAFPVSRGKALLAWLSFLGRARRGPARLRQAFLPTGPKTPSGREGGEPQRACGKASARQPDRGRPAAGPFRPRHEPCRSLPGAFRQLGHVALSRRGTPTTPRSAGSALLDRGTRRVTPKSVGAVMAEELQQISRASSYLATLLRRYPDDADWLWNQKNLLRRYAVTDLYDDLTRTIHGAASWQAALIAFRRFKQRHFLRIGARDLLGRADLVETTAQLSDLAQVTLEAGLQWLKDHPALWAPSGLAGLIPEIFHHHTLTVLGLGKLGGRELNYVSDVDLLFLREDTDGGASDADREKFYETLCLLCQKLVSLLADVVEGDRVFHVDLRLRPQGKDGELVPRLAAATSHYLLHGRAWERQMLLKARPVAGDRALGTAFLREVRPFVFRRFLDFQALDELKSMRDRILHELRSQRQGAPFDVKLGVGGIREVEFLVQSFQLIYGGRIPQLDEPNTLAALDKLKSLGLLPAEAADELRAAYIFLRRVEHWIQLDQNRQTQKIPASPEARRRLAEALGFEGDWDRFWKSLDTHCQMVHRHFTALFEPNEAARSQENGASDEGTSQRATPGEGLPELEQKIPSLAGLPKSLASGILHAVKPYFEEADGPRVGAMAARIERYLAQVRRRPGLVHFWASHKGFIRDIFPALMRCDGVADLLGSQPSLVEALSTWNRLDVPHEQWEASARGILAKASSYEERLEWLRRLKNERFFLLALADLGGLLGHEALERALSDLADFVVRRTLDAVMDAVGLDPDLPLAVIALGSLGSREMDYLSDVDLMFVYEPEEGEKADQIPVAVIRMLQRFMRMLSTPLQEGPGYNVDARLRPTGSYGPLAVTRSTWEDYYARKADIWEIQALLRFRPIAGDARLGSALQEMGRSLCFQKRDPETVWPRLCSLRKRMEEERTAEREDAVDIKLGPGGLVDLEFLTQGVQLTHGHENPALREGSTKALLAEALRHVPGGSRALPEMLEIFSAFKNLEHRAHLMSHRPGSLLSHNQFRELTSLSLWPAGVESRRIQTWEDLLAARRRVRRLFYNVCGRAFTDAHA</sequence>
<dbReference type="SUPFAM" id="SSF81301">
    <property type="entry name" value="Nucleotidyltransferase"/>
    <property type="match status" value="2"/>
</dbReference>
<dbReference type="GO" id="GO:0047388">
    <property type="term" value="F:[glutamine synthetase]-adenylyl-L-tyrosine phosphorylase activity"/>
    <property type="evidence" value="ECO:0007669"/>
    <property type="project" value="UniProtKB-EC"/>
</dbReference>
<feature type="domain" description="PII-uridylyltransferase/Glutamine-synthetase adenylyltransferase" evidence="9">
    <location>
        <begin position="923"/>
        <end position="1060"/>
    </location>
</feature>
<feature type="region of interest" description="Disordered" evidence="7">
    <location>
        <begin position="120"/>
        <end position="141"/>
    </location>
</feature>
<keyword evidence="2 10" id="KW-0548">Nucleotidyltransferase</keyword>
<feature type="domain" description="Glutamate-ammonia ligase adenylyltransferase repeated" evidence="8">
    <location>
        <begin position="156"/>
        <end position="408"/>
    </location>
</feature>
<feature type="compositionally biased region" description="Polar residues" evidence="7">
    <location>
        <begin position="576"/>
        <end position="592"/>
    </location>
</feature>
<dbReference type="Gene3D" id="3.30.460.10">
    <property type="entry name" value="Beta Polymerase, domain 2"/>
    <property type="match status" value="2"/>
</dbReference>
<evidence type="ECO:0000256" key="5">
    <source>
        <dbReference type="ARBA" id="ARBA00022842"/>
    </source>
</evidence>
<dbReference type="GO" id="GO:0005524">
    <property type="term" value="F:ATP binding"/>
    <property type="evidence" value="ECO:0007669"/>
    <property type="project" value="UniProtKB-KW"/>
</dbReference>
<keyword evidence="3" id="KW-0547">Nucleotide-binding</keyword>
<gene>
    <name evidence="10" type="primary">glnE</name>
    <name evidence="10" type="ORF">ENS06_15490</name>
</gene>
<dbReference type="GO" id="GO:0008882">
    <property type="term" value="F:[glutamate-ammonia-ligase] adenylyltransferase activity"/>
    <property type="evidence" value="ECO:0007669"/>
    <property type="project" value="UniProtKB-EC"/>
</dbReference>
<name>A0A832A3W2_9BACT</name>
<dbReference type="Gene3D" id="1.20.120.330">
    <property type="entry name" value="Nucleotidyltransferases domain 2"/>
    <property type="match status" value="2"/>
</dbReference>
<dbReference type="EMBL" id="DSTK01000041">
    <property type="protein sequence ID" value="HFK98715.1"/>
    <property type="molecule type" value="Genomic_DNA"/>
</dbReference>
<protein>
    <submittedName>
        <fullName evidence="10">Bifunctional [glutamate--ammonia ligase]-adenylyl-L-tyrosine phosphorylase/[glutamate--ammonia-ligase] adenylyltransferase</fullName>
        <ecNumber evidence="10">2.7.7.42</ecNumber>
        <ecNumber evidence="10">2.7.7.89</ecNumber>
    </submittedName>
</protein>
<evidence type="ECO:0000259" key="9">
    <source>
        <dbReference type="Pfam" id="PF08335"/>
    </source>
</evidence>
<dbReference type="GO" id="GO:0005829">
    <property type="term" value="C:cytosol"/>
    <property type="evidence" value="ECO:0007669"/>
    <property type="project" value="TreeGrafter"/>
</dbReference>
<dbReference type="GO" id="GO:0000820">
    <property type="term" value="P:regulation of glutamine family amino acid metabolic process"/>
    <property type="evidence" value="ECO:0007669"/>
    <property type="project" value="TreeGrafter"/>
</dbReference>
<organism evidence="10">
    <name type="scientific">Desulfacinum infernum</name>
    <dbReference type="NCBI Taxonomy" id="35837"/>
    <lineage>
        <taxon>Bacteria</taxon>
        <taxon>Pseudomonadati</taxon>
        <taxon>Thermodesulfobacteriota</taxon>
        <taxon>Syntrophobacteria</taxon>
        <taxon>Syntrophobacterales</taxon>
        <taxon>Syntrophobacteraceae</taxon>
        <taxon>Desulfacinum</taxon>
    </lineage>
</organism>
<dbReference type="InterPro" id="IPR023057">
    <property type="entry name" value="GlnE"/>
</dbReference>
<proteinExistence type="predicted"/>
<keyword evidence="6" id="KW-0511">Multifunctional enzyme</keyword>
<dbReference type="SUPFAM" id="SSF81593">
    <property type="entry name" value="Nucleotidyltransferase substrate binding subunit/domain"/>
    <property type="match status" value="2"/>
</dbReference>
<keyword evidence="5" id="KW-0460">Magnesium</keyword>
<feature type="domain" description="Glutamate-ammonia ligase adenylyltransferase repeated" evidence="8">
    <location>
        <begin position="675"/>
        <end position="899"/>
    </location>
</feature>
<dbReference type="PANTHER" id="PTHR30621:SF0">
    <property type="entry name" value="BIFUNCTIONAL GLUTAMINE SYNTHETASE ADENYLYLTRANSFERASE_ADENYLYL-REMOVING ENZYME"/>
    <property type="match status" value="1"/>
</dbReference>
<dbReference type="GO" id="GO:0016874">
    <property type="term" value="F:ligase activity"/>
    <property type="evidence" value="ECO:0007669"/>
    <property type="project" value="UniProtKB-KW"/>
</dbReference>
<dbReference type="EC" id="2.7.7.89" evidence="10"/>
<dbReference type="InterPro" id="IPR005190">
    <property type="entry name" value="GlnE_rpt_dom"/>
</dbReference>
<keyword evidence="4" id="KW-0067">ATP-binding</keyword>
<feature type="region of interest" description="Disordered" evidence="7">
    <location>
        <begin position="576"/>
        <end position="598"/>
    </location>
</feature>
<dbReference type="FunFam" id="1.20.120.330:FF:000005">
    <property type="entry name" value="Bifunctional glutamine synthetase adenylyltransferase/adenylyl-removing enzyme"/>
    <property type="match status" value="1"/>
</dbReference>
<feature type="domain" description="PII-uridylyltransferase/Glutamine-synthetase adenylyltransferase" evidence="9">
    <location>
        <begin position="430"/>
        <end position="570"/>
    </location>
</feature>
<keyword evidence="1 10" id="KW-0808">Transferase</keyword>